<evidence type="ECO:0000256" key="8">
    <source>
        <dbReference type="ARBA" id="ARBA00022989"/>
    </source>
</evidence>
<evidence type="ECO:0000256" key="2">
    <source>
        <dbReference type="ARBA" id="ARBA00006555"/>
    </source>
</evidence>
<dbReference type="Gene3D" id="3.30.1150.10">
    <property type="match status" value="1"/>
</dbReference>
<dbReference type="InterPro" id="IPR037682">
    <property type="entry name" value="TonB_C"/>
</dbReference>
<dbReference type="SUPFAM" id="SSF74653">
    <property type="entry name" value="TolA/TonB C-terminal domain"/>
    <property type="match status" value="1"/>
</dbReference>
<gene>
    <name evidence="12" type="ORF">K5L01_04510</name>
</gene>
<evidence type="ECO:0000313" key="13">
    <source>
        <dbReference type="Proteomes" id="UP001431235"/>
    </source>
</evidence>
<sequence>MRVFRADETTAPRRVHAASARVAGTAAALFLAALVLAALRWHAAPGTSVASVDERPSPVAVDTPPAALPAPAVDDRQPRPLAGNPAPPYPPDALRDGVQGRVIARLSVDADGTVSAARIDWHDGPPHRALDQAVLETVRGWHFEPAMRDGHAVDSVVRVPVDFSTGR</sequence>
<dbReference type="InterPro" id="IPR051045">
    <property type="entry name" value="TonB-dependent_transducer"/>
</dbReference>
<evidence type="ECO:0000256" key="10">
    <source>
        <dbReference type="SAM" id="MobiDB-lite"/>
    </source>
</evidence>
<dbReference type="Pfam" id="PF03544">
    <property type="entry name" value="TonB_C"/>
    <property type="match status" value="1"/>
</dbReference>
<protein>
    <submittedName>
        <fullName evidence="12">Energy transducer TonB</fullName>
    </submittedName>
</protein>
<name>A0ABT0SF29_9GAMM</name>
<dbReference type="RefSeq" id="WP_250062308.1">
    <property type="nucleotide sequence ID" value="NZ_JAIKTS010000001.1"/>
</dbReference>
<feature type="domain" description="TonB C-terminal" evidence="11">
    <location>
        <begin position="74"/>
        <end position="167"/>
    </location>
</feature>
<organism evidence="12 13">
    <name type="scientific">Stenotrophomonas mori</name>
    <dbReference type="NCBI Taxonomy" id="2871096"/>
    <lineage>
        <taxon>Bacteria</taxon>
        <taxon>Pseudomonadati</taxon>
        <taxon>Pseudomonadota</taxon>
        <taxon>Gammaproteobacteria</taxon>
        <taxon>Lysobacterales</taxon>
        <taxon>Lysobacteraceae</taxon>
        <taxon>Stenotrophomonas</taxon>
    </lineage>
</organism>
<dbReference type="PANTHER" id="PTHR33446:SF2">
    <property type="entry name" value="PROTEIN TONB"/>
    <property type="match status" value="1"/>
</dbReference>
<feature type="compositionally biased region" description="Low complexity" evidence="10">
    <location>
        <begin position="58"/>
        <end position="72"/>
    </location>
</feature>
<dbReference type="EMBL" id="JAIKTS010000001">
    <property type="protein sequence ID" value="MCL7713921.1"/>
    <property type="molecule type" value="Genomic_DNA"/>
</dbReference>
<keyword evidence="13" id="KW-1185">Reference proteome</keyword>
<keyword evidence="9" id="KW-0472">Membrane</keyword>
<evidence type="ECO:0000256" key="4">
    <source>
        <dbReference type="ARBA" id="ARBA00022475"/>
    </source>
</evidence>
<dbReference type="PANTHER" id="PTHR33446">
    <property type="entry name" value="PROTEIN TONB-RELATED"/>
    <property type="match status" value="1"/>
</dbReference>
<comment type="caution">
    <text evidence="12">The sequence shown here is derived from an EMBL/GenBank/DDBJ whole genome shotgun (WGS) entry which is preliminary data.</text>
</comment>
<evidence type="ECO:0000256" key="3">
    <source>
        <dbReference type="ARBA" id="ARBA00022448"/>
    </source>
</evidence>
<keyword evidence="7" id="KW-0653">Protein transport</keyword>
<accession>A0ABT0SF29</accession>
<evidence type="ECO:0000256" key="6">
    <source>
        <dbReference type="ARBA" id="ARBA00022692"/>
    </source>
</evidence>
<evidence type="ECO:0000313" key="12">
    <source>
        <dbReference type="EMBL" id="MCL7713921.1"/>
    </source>
</evidence>
<evidence type="ECO:0000256" key="9">
    <source>
        <dbReference type="ARBA" id="ARBA00023136"/>
    </source>
</evidence>
<proteinExistence type="inferred from homology"/>
<evidence type="ECO:0000259" key="11">
    <source>
        <dbReference type="PROSITE" id="PS52015"/>
    </source>
</evidence>
<comment type="subcellular location">
    <subcellularLocation>
        <location evidence="1">Cell inner membrane</location>
        <topology evidence="1">Single-pass membrane protein</topology>
        <orientation evidence="1">Periplasmic side</orientation>
    </subcellularLocation>
</comment>
<comment type="similarity">
    <text evidence="2">Belongs to the TonB family.</text>
</comment>
<evidence type="ECO:0000256" key="5">
    <source>
        <dbReference type="ARBA" id="ARBA00022519"/>
    </source>
</evidence>
<dbReference type="NCBIfam" id="TIGR01352">
    <property type="entry name" value="tonB_Cterm"/>
    <property type="match status" value="1"/>
</dbReference>
<keyword evidence="5" id="KW-0997">Cell inner membrane</keyword>
<keyword evidence="4" id="KW-1003">Cell membrane</keyword>
<dbReference type="Proteomes" id="UP001431235">
    <property type="component" value="Unassembled WGS sequence"/>
</dbReference>
<reference evidence="12 13" key="1">
    <citation type="submission" date="2021-08" db="EMBL/GenBank/DDBJ databases">
        <title>Novel members of of the genus Stenotrophomonas from differernt environment.</title>
        <authorList>
            <person name="Deng Y."/>
        </authorList>
    </citation>
    <scope>NUCLEOTIDE SEQUENCE [LARGE SCALE GENOMIC DNA]</scope>
    <source>
        <strain evidence="12 13">CPCC 101365</strain>
    </source>
</reference>
<evidence type="ECO:0000256" key="1">
    <source>
        <dbReference type="ARBA" id="ARBA00004383"/>
    </source>
</evidence>
<dbReference type="PROSITE" id="PS52015">
    <property type="entry name" value="TONB_CTD"/>
    <property type="match status" value="1"/>
</dbReference>
<keyword evidence="6" id="KW-0812">Transmembrane</keyword>
<keyword evidence="8" id="KW-1133">Transmembrane helix</keyword>
<feature type="region of interest" description="Disordered" evidence="10">
    <location>
        <begin position="48"/>
        <end position="92"/>
    </location>
</feature>
<dbReference type="InterPro" id="IPR006260">
    <property type="entry name" value="TonB/TolA_C"/>
</dbReference>
<evidence type="ECO:0000256" key="7">
    <source>
        <dbReference type="ARBA" id="ARBA00022927"/>
    </source>
</evidence>
<keyword evidence="3" id="KW-0813">Transport</keyword>